<dbReference type="AlphaFoldDB" id="A0A0R1TVC8"/>
<organism evidence="1 2">
    <name type="scientific">Ligilactobacillus apodemi DSM 16634 = JCM 16172</name>
    <dbReference type="NCBI Taxonomy" id="1423724"/>
    <lineage>
        <taxon>Bacteria</taxon>
        <taxon>Bacillati</taxon>
        <taxon>Bacillota</taxon>
        <taxon>Bacilli</taxon>
        <taxon>Lactobacillales</taxon>
        <taxon>Lactobacillaceae</taxon>
        <taxon>Ligilactobacillus</taxon>
    </lineage>
</organism>
<dbReference type="SFLD" id="SFLDG01140">
    <property type="entry name" value="C2.B:_Phosphomannomutase_and_P"/>
    <property type="match status" value="1"/>
</dbReference>
<dbReference type="InterPro" id="IPR023214">
    <property type="entry name" value="HAD_sf"/>
</dbReference>
<dbReference type="eggNOG" id="COG0561">
    <property type="taxonomic scope" value="Bacteria"/>
</dbReference>
<proteinExistence type="predicted"/>
<dbReference type="Pfam" id="PF08282">
    <property type="entry name" value="Hydrolase_3"/>
    <property type="match status" value="1"/>
</dbReference>
<evidence type="ECO:0000313" key="2">
    <source>
        <dbReference type="Proteomes" id="UP000051324"/>
    </source>
</evidence>
<dbReference type="SUPFAM" id="SSF56784">
    <property type="entry name" value="HAD-like"/>
    <property type="match status" value="1"/>
</dbReference>
<dbReference type="NCBIfam" id="TIGR00099">
    <property type="entry name" value="Cof-subfamily"/>
    <property type="match status" value="1"/>
</dbReference>
<gene>
    <name evidence="1" type="ORF">FC32_GL000229</name>
</gene>
<dbReference type="PATRIC" id="fig|1423724.4.peg.243"/>
<keyword evidence="2" id="KW-1185">Reference proteome</keyword>
<dbReference type="InterPro" id="IPR000150">
    <property type="entry name" value="Cof"/>
</dbReference>
<dbReference type="NCBIfam" id="TIGR01484">
    <property type="entry name" value="HAD-SF-IIB"/>
    <property type="match status" value="1"/>
</dbReference>
<dbReference type="Gene3D" id="3.40.50.1000">
    <property type="entry name" value="HAD superfamily/HAD-like"/>
    <property type="match status" value="1"/>
</dbReference>
<dbReference type="GO" id="GO:0005829">
    <property type="term" value="C:cytosol"/>
    <property type="evidence" value="ECO:0007669"/>
    <property type="project" value="TreeGrafter"/>
</dbReference>
<dbReference type="NCBIfam" id="NF007806">
    <property type="entry name" value="PRK10513.1"/>
    <property type="match status" value="1"/>
</dbReference>
<dbReference type="EMBL" id="AZFT01000048">
    <property type="protein sequence ID" value="KRL84750.1"/>
    <property type="molecule type" value="Genomic_DNA"/>
</dbReference>
<dbReference type="InterPro" id="IPR036412">
    <property type="entry name" value="HAD-like_sf"/>
</dbReference>
<dbReference type="RefSeq" id="WP_025086667.1">
    <property type="nucleotide sequence ID" value="NZ_AZFT01000048.1"/>
</dbReference>
<dbReference type="GO" id="GO:0000287">
    <property type="term" value="F:magnesium ion binding"/>
    <property type="evidence" value="ECO:0007669"/>
    <property type="project" value="TreeGrafter"/>
</dbReference>
<name>A0A0R1TVC8_9LACO</name>
<dbReference type="GO" id="GO:0016791">
    <property type="term" value="F:phosphatase activity"/>
    <property type="evidence" value="ECO:0007669"/>
    <property type="project" value="TreeGrafter"/>
</dbReference>
<dbReference type="Gene3D" id="3.30.1240.10">
    <property type="match status" value="1"/>
</dbReference>
<protein>
    <submittedName>
        <fullName evidence="1">HAD superfamily hydrolase</fullName>
    </submittedName>
</protein>
<dbReference type="Proteomes" id="UP000051324">
    <property type="component" value="Unassembled WGS sequence"/>
</dbReference>
<sequence length="271" mass="30015">MSIKMIAIDIDGTLVNDQKEIGAKTRQKIMEARKKGLYVVLCTGRPLSGVERYLKELELVSEQDYAITFNGAKAQVTGNGKVVFENLLTKKQVVALDALSHELKIKGQIVMPDSHVYTTFRDISPYTVVDAFYTKMPLHYRTPAEIAELPAAAKYMWVDEPEIIQATLAALDEELLGEYYVVLSAPWFFEMMAPKANKGDAVIELGKHLGIKPAEIMVLGDENNDLTMFELAGFGVAMGNANEQIKQLAQAVTTDNNHDGVGEAIEKYVLK</sequence>
<dbReference type="SFLD" id="SFLDS00003">
    <property type="entry name" value="Haloacid_Dehalogenase"/>
    <property type="match status" value="1"/>
</dbReference>
<comment type="caution">
    <text evidence="1">The sequence shown here is derived from an EMBL/GenBank/DDBJ whole genome shotgun (WGS) entry which is preliminary data.</text>
</comment>
<reference evidence="1 2" key="1">
    <citation type="journal article" date="2015" name="Genome Announc.">
        <title>Expanding the biotechnology potential of lactobacilli through comparative genomics of 213 strains and associated genera.</title>
        <authorList>
            <person name="Sun Z."/>
            <person name="Harris H.M."/>
            <person name="McCann A."/>
            <person name="Guo C."/>
            <person name="Argimon S."/>
            <person name="Zhang W."/>
            <person name="Yang X."/>
            <person name="Jeffery I.B."/>
            <person name="Cooney J.C."/>
            <person name="Kagawa T.F."/>
            <person name="Liu W."/>
            <person name="Song Y."/>
            <person name="Salvetti E."/>
            <person name="Wrobel A."/>
            <person name="Rasinkangas P."/>
            <person name="Parkhill J."/>
            <person name="Rea M.C."/>
            <person name="O'Sullivan O."/>
            <person name="Ritari J."/>
            <person name="Douillard F.P."/>
            <person name="Paul Ross R."/>
            <person name="Yang R."/>
            <person name="Briner A.E."/>
            <person name="Felis G.E."/>
            <person name="de Vos W.M."/>
            <person name="Barrangou R."/>
            <person name="Klaenhammer T.R."/>
            <person name="Caufield P.W."/>
            <person name="Cui Y."/>
            <person name="Zhang H."/>
            <person name="O'Toole P.W."/>
        </authorList>
    </citation>
    <scope>NUCLEOTIDE SEQUENCE [LARGE SCALE GENOMIC DNA]</scope>
    <source>
        <strain evidence="1 2">DSM 16634</strain>
    </source>
</reference>
<evidence type="ECO:0000313" key="1">
    <source>
        <dbReference type="EMBL" id="KRL84750.1"/>
    </source>
</evidence>
<dbReference type="STRING" id="1423724.FC32_GL000229"/>
<dbReference type="InterPro" id="IPR006379">
    <property type="entry name" value="HAD-SF_hydro_IIB"/>
</dbReference>
<dbReference type="CDD" id="cd07516">
    <property type="entry name" value="HAD_Pase"/>
    <property type="match status" value="1"/>
</dbReference>
<dbReference type="PANTHER" id="PTHR10000:SF8">
    <property type="entry name" value="HAD SUPERFAMILY HYDROLASE-LIKE, TYPE 3"/>
    <property type="match status" value="1"/>
</dbReference>
<dbReference type="PANTHER" id="PTHR10000">
    <property type="entry name" value="PHOSPHOSERINE PHOSPHATASE"/>
    <property type="match status" value="1"/>
</dbReference>
<accession>A0A0R1TVC8</accession>
<keyword evidence="1" id="KW-0378">Hydrolase</keyword>
<dbReference type="SFLD" id="SFLDG01144">
    <property type="entry name" value="C2.B.4:_PGP_Like"/>
    <property type="match status" value="1"/>
</dbReference>